<name>A0ABP6T4D2_9ACTN</name>
<comment type="caution">
    <text evidence="4">The sequence shown here is derived from an EMBL/GenBank/DDBJ whole genome shotgun (WGS) entry which is preliminary data.</text>
</comment>
<dbReference type="InterPro" id="IPR025736">
    <property type="entry name" value="PucR_C-HTH_dom"/>
</dbReference>
<evidence type="ECO:0000313" key="5">
    <source>
        <dbReference type="Proteomes" id="UP001501676"/>
    </source>
</evidence>
<evidence type="ECO:0000313" key="4">
    <source>
        <dbReference type="EMBL" id="GAA3392910.1"/>
    </source>
</evidence>
<accession>A0ABP6T4D2</accession>
<comment type="similarity">
    <text evidence="1">Belongs to the CdaR family.</text>
</comment>
<keyword evidence="5" id="KW-1185">Reference proteome</keyword>
<evidence type="ECO:0000259" key="2">
    <source>
        <dbReference type="Pfam" id="PF13556"/>
    </source>
</evidence>
<organism evidence="4 5">
    <name type="scientific">Cryptosporangium minutisporangium</name>
    <dbReference type="NCBI Taxonomy" id="113569"/>
    <lineage>
        <taxon>Bacteria</taxon>
        <taxon>Bacillati</taxon>
        <taxon>Actinomycetota</taxon>
        <taxon>Actinomycetes</taxon>
        <taxon>Cryptosporangiales</taxon>
        <taxon>Cryptosporangiaceae</taxon>
        <taxon>Cryptosporangium</taxon>
    </lineage>
</organism>
<feature type="domain" description="CdaR GGDEF-like" evidence="3">
    <location>
        <begin position="185"/>
        <end position="292"/>
    </location>
</feature>
<dbReference type="InterPro" id="IPR041522">
    <property type="entry name" value="CdaR_GGDEF"/>
</dbReference>
<gene>
    <name evidence="4" type="ORF">GCM10020369_56370</name>
</gene>
<dbReference type="PANTHER" id="PTHR33744">
    <property type="entry name" value="CARBOHYDRATE DIACID REGULATOR"/>
    <property type="match status" value="1"/>
</dbReference>
<dbReference type="InterPro" id="IPR042070">
    <property type="entry name" value="PucR_C-HTH_sf"/>
</dbReference>
<dbReference type="InterPro" id="IPR051448">
    <property type="entry name" value="CdaR-like_regulators"/>
</dbReference>
<sequence length="403" mass="44322">MPSTRVRELIRRGAEIALHPPGAWIEELYAAALGGERMRAIAEDPVLSEGARRTNVANVLHWAAANLQRPGERVPANVSAEVLEIARDLVRRGLDERALDSYRTAQNVAWRHWMEICFELTDDPAELRELLDVSSRSIGTFLDDTVTALTVRMQAEREELTRGTHAERRAAVTLLLEGAPISRSRAEDQLGYRLGGPHVAAIVWSSTGTPMSELEDTAEAVRKAGGASRRLTVLAGAGTVWIWLPTADAPPTEALQAHLPGSADVRVAVGRPGRDLEGFRRSHLDALTTQRMLARLTSPRRIARFEDVQLVAALTADPTQADEFVAETLGELAAAEPELRDTLVTYLREQCNSSRTAERLFTHRNTVLRRLARADDLLPRPLAQNTIAVAAALEVLHWRGRAG</sequence>
<protein>
    <submittedName>
        <fullName evidence="4">PucR family transcriptional regulator</fullName>
    </submittedName>
</protein>
<dbReference type="Gene3D" id="1.10.10.2840">
    <property type="entry name" value="PucR C-terminal helix-turn-helix domain"/>
    <property type="match status" value="1"/>
</dbReference>
<dbReference type="EMBL" id="BAAAYN010000040">
    <property type="protein sequence ID" value="GAA3392910.1"/>
    <property type="molecule type" value="Genomic_DNA"/>
</dbReference>
<dbReference type="Pfam" id="PF17853">
    <property type="entry name" value="GGDEF_2"/>
    <property type="match status" value="1"/>
</dbReference>
<reference evidence="5" key="1">
    <citation type="journal article" date="2019" name="Int. J. Syst. Evol. Microbiol.">
        <title>The Global Catalogue of Microorganisms (GCM) 10K type strain sequencing project: providing services to taxonomists for standard genome sequencing and annotation.</title>
        <authorList>
            <consortium name="The Broad Institute Genomics Platform"/>
            <consortium name="The Broad Institute Genome Sequencing Center for Infectious Disease"/>
            <person name="Wu L."/>
            <person name="Ma J."/>
        </authorList>
    </citation>
    <scope>NUCLEOTIDE SEQUENCE [LARGE SCALE GENOMIC DNA]</scope>
    <source>
        <strain evidence="5">JCM 9458</strain>
    </source>
</reference>
<dbReference type="Proteomes" id="UP001501676">
    <property type="component" value="Unassembled WGS sequence"/>
</dbReference>
<feature type="domain" description="PucR C-terminal helix-turn-helix" evidence="2">
    <location>
        <begin position="339"/>
        <end position="393"/>
    </location>
</feature>
<evidence type="ECO:0000256" key="1">
    <source>
        <dbReference type="ARBA" id="ARBA00006754"/>
    </source>
</evidence>
<dbReference type="PANTHER" id="PTHR33744:SF1">
    <property type="entry name" value="DNA-BINDING TRANSCRIPTIONAL ACTIVATOR ADER"/>
    <property type="match status" value="1"/>
</dbReference>
<dbReference type="Pfam" id="PF13556">
    <property type="entry name" value="HTH_30"/>
    <property type="match status" value="1"/>
</dbReference>
<proteinExistence type="inferred from homology"/>
<evidence type="ECO:0000259" key="3">
    <source>
        <dbReference type="Pfam" id="PF17853"/>
    </source>
</evidence>